<dbReference type="RefSeq" id="WP_075127956.1">
    <property type="nucleotide sequence ID" value="NZ_MSIE01000045.1"/>
</dbReference>
<dbReference type="EMBL" id="MSIE01000045">
    <property type="protein sequence ID" value="OLF15096.1"/>
    <property type="molecule type" value="Genomic_DNA"/>
</dbReference>
<sequence length="105" mass="11234">MTTDGFEVLTGELDAHAGQVDALTDRLRGAVDAADTVTMNNDAYGVVCQPFAMMLQPFEELGVRTLRQAADTLADTAGSVRDTARSYTGTDSAEATVFTQTEQRL</sequence>
<dbReference type="Proteomes" id="UP000185596">
    <property type="component" value="Unassembled WGS sequence"/>
</dbReference>
<dbReference type="STRING" id="1912961.BU204_23815"/>
<accession>A0A1Q8CL62</accession>
<dbReference type="OrthoDB" id="3697448at2"/>
<dbReference type="InterPro" id="IPR022536">
    <property type="entry name" value="EspC"/>
</dbReference>
<dbReference type="Pfam" id="PF10824">
    <property type="entry name" value="T7SS_ESX_EspC"/>
    <property type="match status" value="1"/>
</dbReference>
<organism evidence="1 2">
    <name type="scientific">Actinophytocola xanthii</name>
    <dbReference type="NCBI Taxonomy" id="1912961"/>
    <lineage>
        <taxon>Bacteria</taxon>
        <taxon>Bacillati</taxon>
        <taxon>Actinomycetota</taxon>
        <taxon>Actinomycetes</taxon>
        <taxon>Pseudonocardiales</taxon>
        <taxon>Pseudonocardiaceae</taxon>
    </lineage>
</organism>
<proteinExistence type="predicted"/>
<evidence type="ECO:0000313" key="1">
    <source>
        <dbReference type="EMBL" id="OLF15096.1"/>
    </source>
</evidence>
<name>A0A1Q8CL62_9PSEU</name>
<gene>
    <name evidence="1" type="ORF">BU204_23815</name>
</gene>
<comment type="caution">
    <text evidence="1">The sequence shown here is derived from an EMBL/GenBank/DDBJ whole genome shotgun (WGS) entry which is preliminary data.</text>
</comment>
<dbReference type="AlphaFoldDB" id="A0A1Q8CL62"/>
<keyword evidence="2" id="KW-1185">Reference proteome</keyword>
<reference evidence="1 2" key="1">
    <citation type="submission" date="2016-12" db="EMBL/GenBank/DDBJ databases">
        <title>The draft genome sequence of Actinophytocola sp. 11-183.</title>
        <authorList>
            <person name="Wang W."/>
            <person name="Yuan L."/>
        </authorList>
    </citation>
    <scope>NUCLEOTIDE SEQUENCE [LARGE SCALE GENOMIC DNA]</scope>
    <source>
        <strain evidence="1 2">11-183</strain>
    </source>
</reference>
<protein>
    <submittedName>
        <fullName evidence="1">ESX-1 secretion-associated protein</fullName>
    </submittedName>
</protein>
<dbReference type="GO" id="GO:0009306">
    <property type="term" value="P:protein secretion"/>
    <property type="evidence" value="ECO:0007669"/>
    <property type="project" value="InterPro"/>
</dbReference>
<evidence type="ECO:0000313" key="2">
    <source>
        <dbReference type="Proteomes" id="UP000185596"/>
    </source>
</evidence>